<keyword evidence="3" id="KW-1185">Reference proteome</keyword>
<dbReference type="AlphaFoldDB" id="A0A7H0VE76"/>
<dbReference type="SUPFAM" id="SSF55486">
    <property type="entry name" value="Metalloproteases ('zincins'), catalytic domain"/>
    <property type="match status" value="1"/>
</dbReference>
<dbReference type="EMBL" id="CP060139">
    <property type="protein sequence ID" value="QNR24024.1"/>
    <property type="molecule type" value="Genomic_DNA"/>
</dbReference>
<name>A0A7H0VE76_9FLAO</name>
<dbReference type="Proteomes" id="UP000516305">
    <property type="component" value="Chromosome"/>
</dbReference>
<sequence>MFKKALYLLLLSPALLSAHGNKTPLHNSQAYGSPMLEYRQDHFSGESALNLALGLLPDANWTLELNKSVQSPAGQHEHYDLLLEGRKLAFQALSLHYYQNGSLLIQYPDLPKQLSNLEELKIDTTAMRLELDCDRMNSEAGIIALQDVLMPGFSLDFFGAEGAHYQAFVAGAEIFNLADNRRYASDSTCTANIFLPDPLSTANVNYGGNYSDNNDATNSSLNAQRFLRNFTTSFDNGVFKLENADIKIDDFSAPSVAPATSTIPVFNYTRADDEFEDVNAFFHLSHYKNYIDSLGFTSIPGSQISIDVHALSDADQSYFSPAESRIYMGEGGVDDAEDADVVIHEYGHSLISGAAANTNRISERSGMEEAICDYFAISWSLVFSPNQRDRVFNWDGHNSFWPGRSASSTKDYQTLTFNSNIYQHTDLMASCLLEIRDNTSRQIADKIILEALFTLQNNSTYPDFARMVIQADANLYGGSHFQVIKTAFVRRNVLSSDFSLEEPGNPYGIRLFNTLGFVKGESLTLESDDSLSHYTLRDVQGRLVQDGSLEGRSAELNFSISTGLYFLEVQNLKGEKASFKVLK</sequence>
<keyword evidence="1" id="KW-0732">Signal</keyword>
<dbReference type="KEGG" id="chyd:H4K34_16870"/>
<reference evidence="2 3" key="1">
    <citation type="submission" date="2020-08" db="EMBL/GenBank/DDBJ databases">
        <title>Croceimicrobium hydrocarbonivorans gen. nov., sp. nov., a novel marine bacterium isolated from a bacterial consortium that degrades polyethylene terephthalate.</title>
        <authorList>
            <person name="Liu R."/>
        </authorList>
    </citation>
    <scope>NUCLEOTIDE SEQUENCE [LARGE SCALE GENOMIC DNA]</scope>
    <source>
        <strain evidence="2 3">A20-9</strain>
    </source>
</reference>
<gene>
    <name evidence="2" type="ORF">H4K34_16870</name>
</gene>
<feature type="signal peptide" evidence="1">
    <location>
        <begin position="1"/>
        <end position="18"/>
    </location>
</feature>
<accession>A0A7H0VE76</accession>
<dbReference type="RefSeq" id="WP_210758557.1">
    <property type="nucleotide sequence ID" value="NZ_CP060139.1"/>
</dbReference>
<dbReference type="InterPro" id="IPR027268">
    <property type="entry name" value="Peptidase_M4/M1_CTD_sf"/>
</dbReference>
<feature type="chain" id="PRO_5028898795" evidence="1">
    <location>
        <begin position="19"/>
        <end position="583"/>
    </location>
</feature>
<evidence type="ECO:0000313" key="2">
    <source>
        <dbReference type="EMBL" id="QNR24024.1"/>
    </source>
</evidence>
<evidence type="ECO:0000256" key="1">
    <source>
        <dbReference type="SAM" id="SignalP"/>
    </source>
</evidence>
<protein>
    <submittedName>
        <fullName evidence="2">Uncharacterized protein</fullName>
    </submittedName>
</protein>
<organism evidence="2 3">
    <name type="scientific">Croceimicrobium hydrocarbonivorans</name>
    <dbReference type="NCBI Taxonomy" id="2761580"/>
    <lineage>
        <taxon>Bacteria</taxon>
        <taxon>Pseudomonadati</taxon>
        <taxon>Bacteroidota</taxon>
        <taxon>Flavobacteriia</taxon>
        <taxon>Flavobacteriales</taxon>
        <taxon>Owenweeksiaceae</taxon>
        <taxon>Croceimicrobium</taxon>
    </lineage>
</organism>
<evidence type="ECO:0000313" key="3">
    <source>
        <dbReference type="Proteomes" id="UP000516305"/>
    </source>
</evidence>
<dbReference type="Gene3D" id="3.10.170.10">
    <property type="match status" value="1"/>
</dbReference>
<dbReference type="Gene3D" id="1.10.390.10">
    <property type="entry name" value="Neutral Protease Domain 2"/>
    <property type="match status" value="1"/>
</dbReference>
<proteinExistence type="predicted"/>